<organism evidence="8 9">
    <name type="scientific">Pelotomaculum schinkii</name>
    <dbReference type="NCBI Taxonomy" id="78350"/>
    <lineage>
        <taxon>Bacteria</taxon>
        <taxon>Bacillati</taxon>
        <taxon>Bacillota</taxon>
        <taxon>Clostridia</taxon>
        <taxon>Eubacteriales</taxon>
        <taxon>Desulfotomaculaceae</taxon>
        <taxon>Pelotomaculum</taxon>
    </lineage>
</organism>
<dbReference type="Pfam" id="PF01791">
    <property type="entry name" value="DeoC"/>
    <property type="match status" value="1"/>
</dbReference>
<evidence type="ECO:0000256" key="3">
    <source>
        <dbReference type="ARBA" id="ARBA00023239"/>
    </source>
</evidence>
<name>A0A4Y7RD23_9FIRM</name>
<keyword evidence="9" id="KW-1185">Reference proteome</keyword>
<keyword evidence="3 7" id="KW-0456">Lyase</keyword>
<gene>
    <name evidence="7 8" type="primary">deoC</name>
    <name evidence="8" type="ORF">Psch_00431</name>
</gene>
<dbReference type="Proteomes" id="UP000298324">
    <property type="component" value="Unassembled WGS sequence"/>
</dbReference>
<feature type="active site" description="Schiff-base intermediate with acetaldehyde" evidence="7">
    <location>
        <position position="164"/>
    </location>
</feature>
<dbReference type="HAMAP" id="MF_00114">
    <property type="entry name" value="DeoC_type1"/>
    <property type="match status" value="1"/>
</dbReference>
<evidence type="ECO:0000256" key="4">
    <source>
        <dbReference type="ARBA" id="ARBA00023270"/>
    </source>
</evidence>
<dbReference type="GO" id="GO:0006018">
    <property type="term" value="P:2-deoxyribose 1-phosphate catabolic process"/>
    <property type="evidence" value="ECO:0007669"/>
    <property type="project" value="UniProtKB-UniRule"/>
</dbReference>
<dbReference type="Gene3D" id="3.20.20.70">
    <property type="entry name" value="Aldolase class I"/>
    <property type="match status" value="1"/>
</dbReference>
<comment type="caution">
    <text evidence="8">The sequence shown here is derived from an EMBL/GenBank/DDBJ whole genome shotgun (WGS) entry which is preliminary data.</text>
</comment>
<dbReference type="GO" id="GO:0009264">
    <property type="term" value="P:deoxyribonucleotide catabolic process"/>
    <property type="evidence" value="ECO:0007669"/>
    <property type="project" value="UniProtKB-UniRule"/>
</dbReference>
<evidence type="ECO:0000256" key="6">
    <source>
        <dbReference type="ARBA" id="ARBA00056337"/>
    </source>
</evidence>
<dbReference type="EC" id="4.1.2.4" evidence="7"/>
<dbReference type="InterPro" id="IPR028581">
    <property type="entry name" value="DeoC_typeI"/>
</dbReference>
<dbReference type="InterPro" id="IPR002915">
    <property type="entry name" value="DeoC/FbaB/LacD_aldolase"/>
</dbReference>
<evidence type="ECO:0000256" key="2">
    <source>
        <dbReference type="ARBA" id="ARBA00022490"/>
    </source>
</evidence>
<comment type="pathway">
    <text evidence="7">Carbohydrate degradation; 2-deoxy-D-ribose 1-phosphate degradation; D-glyceraldehyde 3-phosphate and acetaldehyde from 2-deoxy-alpha-D-ribose 1-phosphate: step 2/2.</text>
</comment>
<dbReference type="GO" id="GO:0004139">
    <property type="term" value="F:deoxyribose-phosphate aldolase activity"/>
    <property type="evidence" value="ECO:0007669"/>
    <property type="project" value="UniProtKB-UniRule"/>
</dbReference>
<dbReference type="AlphaFoldDB" id="A0A4Y7RD23"/>
<dbReference type="GO" id="GO:0005737">
    <property type="term" value="C:cytoplasm"/>
    <property type="evidence" value="ECO:0007669"/>
    <property type="project" value="UniProtKB-SubCell"/>
</dbReference>
<dbReference type="GO" id="GO:0016052">
    <property type="term" value="P:carbohydrate catabolic process"/>
    <property type="evidence" value="ECO:0007669"/>
    <property type="project" value="TreeGrafter"/>
</dbReference>
<dbReference type="NCBIfam" id="TIGR00126">
    <property type="entry name" value="deoC"/>
    <property type="match status" value="1"/>
</dbReference>
<comment type="catalytic activity">
    <reaction evidence="5 7">
        <text>2-deoxy-D-ribose 5-phosphate = D-glyceraldehyde 3-phosphate + acetaldehyde</text>
        <dbReference type="Rhea" id="RHEA:12821"/>
        <dbReference type="ChEBI" id="CHEBI:15343"/>
        <dbReference type="ChEBI" id="CHEBI:59776"/>
        <dbReference type="ChEBI" id="CHEBI:62877"/>
        <dbReference type="EC" id="4.1.2.4"/>
    </reaction>
</comment>
<evidence type="ECO:0000256" key="1">
    <source>
        <dbReference type="ARBA" id="ARBA00010936"/>
    </source>
</evidence>
<dbReference type="PANTHER" id="PTHR10889:SF1">
    <property type="entry name" value="DEOXYRIBOSE-PHOSPHATE ALDOLASE"/>
    <property type="match status" value="1"/>
</dbReference>
<evidence type="ECO:0000256" key="5">
    <source>
        <dbReference type="ARBA" id="ARBA00048791"/>
    </source>
</evidence>
<dbReference type="PANTHER" id="PTHR10889">
    <property type="entry name" value="DEOXYRIBOSE-PHOSPHATE ALDOLASE"/>
    <property type="match status" value="1"/>
</dbReference>
<dbReference type="InterPro" id="IPR011343">
    <property type="entry name" value="DeoC"/>
</dbReference>
<dbReference type="CDD" id="cd00959">
    <property type="entry name" value="DeoC"/>
    <property type="match status" value="1"/>
</dbReference>
<accession>A0A4Y7RD23</accession>
<dbReference type="PIRSF" id="PIRSF001357">
    <property type="entry name" value="DeoC"/>
    <property type="match status" value="1"/>
</dbReference>
<dbReference type="SUPFAM" id="SSF51569">
    <property type="entry name" value="Aldolase"/>
    <property type="match status" value="1"/>
</dbReference>
<feature type="active site" description="Proton donor/acceptor" evidence="7">
    <location>
        <position position="193"/>
    </location>
</feature>
<comment type="similarity">
    <text evidence="1 7">Belongs to the DeoC/FbaB aldolase family. DeoC type 1 subfamily.</text>
</comment>
<reference evidence="8 9" key="1">
    <citation type="journal article" date="2018" name="Environ. Microbiol.">
        <title>Novel energy conservation strategies and behaviour of Pelotomaculum schinkii driving syntrophic propionate catabolism.</title>
        <authorList>
            <person name="Hidalgo-Ahumada C.A.P."/>
            <person name="Nobu M.K."/>
            <person name="Narihiro T."/>
            <person name="Tamaki H."/>
            <person name="Liu W.T."/>
            <person name="Kamagata Y."/>
            <person name="Stams A.J.M."/>
            <person name="Imachi H."/>
            <person name="Sousa D.Z."/>
        </authorList>
    </citation>
    <scope>NUCLEOTIDE SEQUENCE [LARGE SCALE GENOMIC DNA]</scope>
    <source>
        <strain evidence="8 9">HH</strain>
    </source>
</reference>
<proteinExistence type="inferred from homology"/>
<dbReference type="EMBL" id="QFGA01000001">
    <property type="protein sequence ID" value="TEB06898.1"/>
    <property type="molecule type" value="Genomic_DNA"/>
</dbReference>
<dbReference type="InterPro" id="IPR013785">
    <property type="entry name" value="Aldolase_TIM"/>
</dbReference>
<evidence type="ECO:0000313" key="8">
    <source>
        <dbReference type="EMBL" id="TEB06898.1"/>
    </source>
</evidence>
<dbReference type="SMART" id="SM01133">
    <property type="entry name" value="DeoC"/>
    <property type="match status" value="1"/>
</dbReference>
<protein>
    <recommendedName>
        <fullName evidence="7">Deoxyribose-phosphate aldolase</fullName>
        <shortName evidence="7">DERA</shortName>
        <ecNumber evidence="7">4.1.2.4</ecNumber>
    </recommendedName>
    <alternativeName>
        <fullName evidence="7">2-deoxy-D-ribose 5-phosphate aldolase</fullName>
    </alternativeName>
    <alternativeName>
        <fullName evidence="7">Phosphodeoxyriboaldolase</fullName>
        <shortName evidence="7">Deoxyriboaldolase</shortName>
    </alternativeName>
</protein>
<feature type="active site" description="Proton donor/acceptor" evidence="7">
    <location>
        <position position="98"/>
    </location>
</feature>
<keyword evidence="4 7" id="KW-0704">Schiff base</keyword>
<dbReference type="FunFam" id="3.20.20.70:FF:000044">
    <property type="entry name" value="Deoxyribose-phosphate aldolase"/>
    <property type="match status" value="1"/>
</dbReference>
<comment type="function">
    <text evidence="6 7">Catalyzes a reversible aldol reaction between acetaldehyde and D-glyceraldehyde 3-phosphate to generate 2-deoxy-D-ribose 5-phosphate.</text>
</comment>
<comment type="subcellular location">
    <subcellularLocation>
        <location evidence="7">Cytoplasm</location>
    </subcellularLocation>
</comment>
<dbReference type="UniPathway" id="UPA00002">
    <property type="reaction ID" value="UER00468"/>
</dbReference>
<keyword evidence="2 7" id="KW-0963">Cytoplasm</keyword>
<evidence type="ECO:0000256" key="7">
    <source>
        <dbReference type="HAMAP-Rule" id="MF_00114"/>
    </source>
</evidence>
<evidence type="ECO:0000313" key="9">
    <source>
        <dbReference type="Proteomes" id="UP000298324"/>
    </source>
</evidence>
<sequence>MEDQAFLSKAELAGLIDHTLLKPDATPRDIIELCSQAVSFGFKAVCVNPCYIPLVHRELTGSRVLICTVVGFPLGAGDPALKAVEAGAAVRAGALEVDVVMNIGFFKGGLLTQVQDDLAAVVQAARRENSQVAVKVILETCLLNNQEKIVACRLAVEAGADFVKTSTGFGKGGATIQDVALLRRAVGPSFGVKAAGGIRNLQAALNMIKAGANRLGTSSGASILLEHSHLIDIQPG</sequence>
<dbReference type="RefSeq" id="WP_190240199.1">
    <property type="nucleotide sequence ID" value="NZ_QFGA01000001.1"/>
</dbReference>